<dbReference type="Gene3D" id="2.40.110.10">
    <property type="entry name" value="Butyryl-CoA Dehydrogenase, subunit A, domain 2"/>
    <property type="match status" value="1"/>
</dbReference>
<evidence type="ECO:0000313" key="2">
    <source>
        <dbReference type="EMBL" id="SVB61602.1"/>
    </source>
</evidence>
<proteinExistence type="predicted"/>
<evidence type="ECO:0000259" key="1">
    <source>
        <dbReference type="Pfam" id="PF02771"/>
    </source>
</evidence>
<dbReference type="InterPro" id="IPR013786">
    <property type="entry name" value="AcylCoA_DH/ox_N"/>
</dbReference>
<dbReference type="GO" id="GO:0050660">
    <property type="term" value="F:flavin adenine dinucleotide binding"/>
    <property type="evidence" value="ECO:0007669"/>
    <property type="project" value="InterPro"/>
</dbReference>
<sequence>MSSTDLTLDQRDISFAISEWLQLGKLNNSEKYAEFDQDTLEMMVKEGIRFAIEVVFPTRAESDRKGCRMEEGRVKVSECLHKPFQKAYELGWASISDSPEYGGMGAPATIGLIVSEAINGANLGLGMFFGLTSGAAKLIETYGSDMLKEKYIAKMFQGQYTGTMCLSEPHAGS</sequence>
<dbReference type="Pfam" id="PF02771">
    <property type="entry name" value="Acyl-CoA_dh_N"/>
    <property type="match status" value="1"/>
</dbReference>
<dbReference type="InterPro" id="IPR037069">
    <property type="entry name" value="AcylCoA_DH/ox_N_sf"/>
</dbReference>
<gene>
    <name evidence="2" type="ORF">METZ01_LOCUS214456</name>
</gene>
<dbReference type="PANTHER" id="PTHR42803:SF1">
    <property type="entry name" value="BROAD-SPECIFICITY LINEAR ACYL-COA DEHYDROGENASE FADE5"/>
    <property type="match status" value="1"/>
</dbReference>
<protein>
    <recommendedName>
        <fullName evidence="1">Acyl-CoA dehydrogenase/oxidase N-terminal domain-containing protein</fullName>
    </recommendedName>
</protein>
<accession>A0A382FG35</accession>
<feature type="non-terminal residue" evidence="2">
    <location>
        <position position="173"/>
    </location>
</feature>
<dbReference type="Gene3D" id="1.10.540.10">
    <property type="entry name" value="Acyl-CoA dehydrogenase/oxidase, N-terminal domain"/>
    <property type="match status" value="1"/>
</dbReference>
<feature type="domain" description="Acyl-CoA dehydrogenase/oxidase N-terminal" evidence="1">
    <location>
        <begin position="39"/>
        <end position="158"/>
    </location>
</feature>
<organism evidence="2">
    <name type="scientific">marine metagenome</name>
    <dbReference type="NCBI Taxonomy" id="408172"/>
    <lineage>
        <taxon>unclassified sequences</taxon>
        <taxon>metagenomes</taxon>
        <taxon>ecological metagenomes</taxon>
    </lineage>
</organism>
<name>A0A382FG35_9ZZZZ</name>
<dbReference type="InterPro" id="IPR046373">
    <property type="entry name" value="Acyl-CoA_Oxase/DH_mid-dom_sf"/>
</dbReference>
<dbReference type="PANTHER" id="PTHR42803">
    <property type="entry name" value="ACYL-COA DEHYDROGENASE"/>
    <property type="match status" value="1"/>
</dbReference>
<dbReference type="InterPro" id="IPR052166">
    <property type="entry name" value="Diverse_Acyl-CoA_DH"/>
</dbReference>
<reference evidence="2" key="1">
    <citation type="submission" date="2018-05" db="EMBL/GenBank/DDBJ databases">
        <authorList>
            <person name="Lanie J.A."/>
            <person name="Ng W.-L."/>
            <person name="Kazmierczak K.M."/>
            <person name="Andrzejewski T.M."/>
            <person name="Davidsen T.M."/>
            <person name="Wayne K.J."/>
            <person name="Tettelin H."/>
            <person name="Glass J.I."/>
            <person name="Rusch D."/>
            <person name="Podicherti R."/>
            <person name="Tsui H.-C.T."/>
            <person name="Winkler M.E."/>
        </authorList>
    </citation>
    <scope>NUCLEOTIDE SEQUENCE</scope>
</reference>
<dbReference type="InterPro" id="IPR009100">
    <property type="entry name" value="AcylCoA_DH/oxidase_NM_dom_sf"/>
</dbReference>
<dbReference type="AlphaFoldDB" id="A0A382FG35"/>
<dbReference type="EMBL" id="UINC01049612">
    <property type="protein sequence ID" value="SVB61602.1"/>
    <property type="molecule type" value="Genomic_DNA"/>
</dbReference>
<dbReference type="SUPFAM" id="SSF56645">
    <property type="entry name" value="Acyl-CoA dehydrogenase NM domain-like"/>
    <property type="match status" value="1"/>
</dbReference>
<dbReference type="GO" id="GO:0016627">
    <property type="term" value="F:oxidoreductase activity, acting on the CH-CH group of donors"/>
    <property type="evidence" value="ECO:0007669"/>
    <property type="project" value="InterPro"/>
</dbReference>